<proteinExistence type="predicted"/>
<name>A0ABM8GX53_9MICO</name>
<gene>
    <name evidence="1" type="ORF">GCM10025870_01190</name>
</gene>
<dbReference type="Proteomes" id="UP001321477">
    <property type="component" value="Chromosome"/>
</dbReference>
<protein>
    <submittedName>
        <fullName evidence="1">Uncharacterized protein</fullName>
    </submittedName>
</protein>
<sequence length="66" mass="6748">MLVRAVSVESLHPPGGAGIDPVDVALRALVIDQLGLVQPDLGLREGVVVRVADGPDGRIDALVNVG</sequence>
<evidence type="ECO:0000313" key="1">
    <source>
        <dbReference type="EMBL" id="BDZ53046.1"/>
    </source>
</evidence>
<keyword evidence="2" id="KW-1185">Reference proteome</keyword>
<reference evidence="2" key="1">
    <citation type="journal article" date="2019" name="Int. J. Syst. Evol. Microbiol.">
        <title>The Global Catalogue of Microorganisms (GCM) 10K type strain sequencing project: providing services to taxonomists for standard genome sequencing and annotation.</title>
        <authorList>
            <consortium name="The Broad Institute Genomics Platform"/>
            <consortium name="The Broad Institute Genome Sequencing Center for Infectious Disease"/>
            <person name="Wu L."/>
            <person name="Ma J."/>
        </authorList>
    </citation>
    <scope>NUCLEOTIDE SEQUENCE [LARGE SCALE GENOMIC DNA]</scope>
    <source>
        <strain evidence="2">NBRC 109019</strain>
    </source>
</reference>
<accession>A0ABM8GX53</accession>
<dbReference type="EMBL" id="AP027734">
    <property type="protein sequence ID" value="BDZ53046.1"/>
    <property type="molecule type" value="Genomic_DNA"/>
</dbReference>
<evidence type="ECO:0000313" key="2">
    <source>
        <dbReference type="Proteomes" id="UP001321477"/>
    </source>
</evidence>
<organism evidence="1 2">
    <name type="scientific">Agromyces marinus</name>
    <dbReference type="NCBI Taxonomy" id="1389020"/>
    <lineage>
        <taxon>Bacteria</taxon>
        <taxon>Bacillati</taxon>
        <taxon>Actinomycetota</taxon>
        <taxon>Actinomycetes</taxon>
        <taxon>Micrococcales</taxon>
        <taxon>Microbacteriaceae</taxon>
        <taxon>Agromyces</taxon>
    </lineage>
</organism>